<dbReference type="GO" id="GO:0006085">
    <property type="term" value="P:acetyl-CoA biosynthetic process"/>
    <property type="evidence" value="ECO:0007669"/>
    <property type="project" value="TreeGrafter"/>
</dbReference>
<organism evidence="2 3">
    <name type="scientific">Mycena rosella</name>
    <name type="common">Pink bonnet</name>
    <name type="synonym">Agaricus rosellus</name>
    <dbReference type="NCBI Taxonomy" id="1033263"/>
    <lineage>
        <taxon>Eukaryota</taxon>
        <taxon>Fungi</taxon>
        <taxon>Dikarya</taxon>
        <taxon>Basidiomycota</taxon>
        <taxon>Agaricomycotina</taxon>
        <taxon>Agaricomycetes</taxon>
        <taxon>Agaricomycetidae</taxon>
        <taxon>Agaricales</taxon>
        <taxon>Marasmiineae</taxon>
        <taxon>Mycenaceae</taxon>
        <taxon>Mycena</taxon>
    </lineage>
</organism>
<feature type="domain" description="AMP-binding enzyme C-terminal" evidence="1">
    <location>
        <begin position="37"/>
        <end position="100"/>
    </location>
</feature>
<dbReference type="InterPro" id="IPR045851">
    <property type="entry name" value="AMP-bd_C_sf"/>
</dbReference>
<evidence type="ECO:0000313" key="3">
    <source>
        <dbReference type="Proteomes" id="UP001221757"/>
    </source>
</evidence>
<name>A0AAD7G1B7_MYCRO</name>
<dbReference type="PANTHER" id="PTHR24095">
    <property type="entry name" value="ACETYL-COENZYME A SYNTHETASE"/>
    <property type="match status" value="1"/>
</dbReference>
<gene>
    <name evidence="2" type="ORF">B0H17DRAFT_958983</name>
</gene>
<proteinExistence type="predicted"/>
<sequence>NEDGYIWIKGQIDGAHEQTLMPPDVINMSGHRLSTAEVESALIIHKGVSETAVIGTADELMGQAVYVFVMLKPEFTYNTNNEATLAKELVLQVRTVIGPLPR</sequence>
<dbReference type="SUPFAM" id="SSF56801">
    <property type="entry name" value="Acetyl-CoA synthetase-like"/>
    <property type="match status" value="1"/>
</dbReference>
<dbReference type="PANTHER" id="PTHR24095:SF14">
    <property type="entry name" value="ACETYL-COENZYME A SYNTHETASE 1"/>
    <property type="match status" value="1"/>
</dbReference>
<dbReference type="GO" id="GO:0005829">
    <property type="term" value="C:cytosol"/>
    <property type="evidence" value="ECO:0007669"/>
    <property type="project" value="TreeGrafter"/>
</dbReference>
<dbReference type="GO" id="GO:0003987">
    <property type="term" value="F:acetate-CoA ligase activity"/>
    <property type="evidence" value="ECO:0007669"/>
    <property type="project" value="TreeGrafter"/>
</dbReference>
<protein>
    <recommendedName>
        <fullName evidence="1">AMP-binding enzyme C-terminal domain-containing protein</fullName>
    </recommendedName>
</protein>
<dbReference type="InterPro" id="IPR025110">
    <property type="entry name" value="AMP-bd_C"/>
</dbReference>
<accession>A0AAD7G1B7</accession>
<evidence type="ECO:0000313" key="2">
    <source>
        <dbReference type="EMBL" id="KAJ7648447.1"/>
    </source>
</evidence>
<dbReference type="Pfam" id="PF13193">
    <property type="entry name" value="AMP-binding_C"/>
    <property type="match status" value="1"/>
</dbReference>
<dbReference type="EMBL" id="JARKIE010000380">
    <property type="protein sequence ID" value="KAJ7648447.1"/>
    <property type="molecule type" value="Genomic_DNA"/>
</dbReference>
<reference evidence="2" key="1">
    <citation type="submission" date="2023-03" db="EMBL/GenBank/DDBJ databases">
        <title>Massive genome expansion in bonnet fungi (Mycena s.s.) driven by repeated elements and novel gene families across ecological guilds.</title>
        <authorList>
            <consortium name="Lawrence Berkeley National Laboratory"/>
            <person name="Harder C.B."/>
            <person name="Miyauchi S."/>
            <person name="Viragh M."/>
            <person name="Kuo A."/>
            <person name="Thoen E."/>
            <person name="Andreopoulos B."/>
            <person name="Lu D."/>
            <person name="Skrede I."/>
            <person name="Drula E."/>
            <person name="Henrissat B."/>
            <person name="Morin E."/>
            <person name="Kohler A."/>
            <person name="Barry K."/>
            <person name="LaButti K."/>
            <person name="Morin E."/>
            <person name="Salamov A."/>
            <person name="Lipzen A."/>
            <person name="Mereny Z."/>
            <person name="Hegedus B."/>
            <person name="Baldrian P."/>
            <person name="Stursova M."/>
            <person name="Weitz H."/>
            <person name="Taylor A."/>
            <person name="Grigoriev I.V."/>
            <person name="Nagy L.G."/>
            <person name="Martin F."/>
            <person name="Kauserud H."/>
        </authorList>
    </citation>
    <scope>NUCLEOTIDE SEQUENCE</scope>
    <source>
        <strain evidence="2">CBHHK067</strain>
    </source>
</reference>
<dbReference type="AlphaFoldDB" id="A0AAD7G1B7"/>
<keyword evidence="3" id="KW-1185">Reference proteome</keyword>
<feature type="non-terminal residue" evidence="2">
    <location>
        <position position="1"/>
    </location>
</feature>
<dbReference type="Gene3D" id="3.30.300.30">
    <property type="match status" value="1"/>
</dbReference>
<evidence type="ECO:0000259" key="1">
    <source>
        <dbReference type="Pfam" id="PF13193"/>
    </source>
</evidence>
<dbReference type="Proteomes" id="UP001221757">
    <property type="component" value="Unassembled WGS sequence"/>
</dbReference>
<comment type="caution">
    <text evidence="2">The sequence shown here is derived from an EMBL/GenBank/DDBJ whole genome shotgun (WGS) entry which is preliminary data.</text>
</comment>